<dbReference type="UniPathway" id="UPA00158">
    <property type="reaction ID" value="UER00270"/>
</dbReference>
<feature type="binding site" evidence="10">
    <location>
        <position position="120"/>
    </location>
    <ligand>
        <name>Mn(2+)</name>
        <dbReference type="ChEBI" id="CHEBI:29035"/>
        <label>1</label>
    </ligand>
</feature>
<evidence type="ECO:0000313" key="14">
    <source>
        <dbReference type="EMBL" id="RFU16052.1"/>
    </source>
</evidence>
<comment type="similarity">
    <text evidence="11 12">Belongs to the arginase family.</text>
</comment>
<dbReference type="NCBIfam" id="TIGR01229">
    <property type="entry name" value="rocF_arginase"/>
    <property type="match status" value="1"/>
</dbReference>
<dbReference type="CDD" id="cd09989">
    <property type="entry name" value="Arginase"/>
    <property type="match status" value="1"/>
</dbReference>
<accession>A0A372IM67</accession>
<evidence type="ECO:0000256" key="1">
    <source>
        <dbReference type="ARBA" id="ARBA00005098"/>
    </source>
</evidence>
<dbReference type="InterPro" id="IPR023696">
    <property type="entry name" value="Ureohydrolase_dom_sf"/>
</dbReference>
<keyword evidence="7 10" id="KW-0464">Manganese</keyword>
<comment type="catalytic activity">
    <reaction evidence="8 13">
        <text>L-arginine + H2O = urea + L-ornithine</text>
        <dbReference type="Rhea" id="RHEA:20569"/>
        <dbReference type="ChEBI" id="CHEBI:15377"/>
        <dbReference type="ChEBI" id="CHEBI:16199"/>
        <dbReference type="ChEBI" id="CHEBI:32682"/>
        <dbReference type="ChEBI" id="CHEBI:46911"/>
        <dbReference type="EC" id="3.5.3.1"/>
    </reaction>
</comment>
<evidence type="ECO:0000256" key="6">
    <source>
        <dbReference type="ARBA" id="ARBA00022801"/>
    </source>
</evidence>
<feature type="binding site" evidence="10">
    <location>
        <position position="149"/>
    </location>
    <ligand>
        <name>Mn(2+)</name>
        <dbReference type="ChEBI" id="CHEBI:29035"/>
        <label>1</label>
    </ligand>
</feature>
<dbReference type="PIRSF" id="PIRSF036979">
    <property type="entry name" value="Arginase"/>
    <property type="match status" value="1"/>
</dbReference>
<dbReference type="Proteomes" id="UP000264702">
    <property type="component" value="Unassembled WGS sequence"/>
</dbReference>
<feature type="binding site" evidence="10">
    <location>
        <position position="252"/>
    </location>
    <ligand>
        <name>Mn(2+)</name>
        <dbReference type="ChEBI" id="CHEBI:29035"/>
        <label>1</label>
    </ligand>
</feature>
<dbReference type="PANTHER" id="PTHR43782:SF3">
    <property type="entry name" value="ARGINASE"/>
    <property type="match status" value="1"/>
</dbReference>
<feature type="binding site" evidence="10">
    <location>
        <position position="151"/>
    </location>
    <ligand>
        <name>Mn(2+)</name>
        <dbReference type="ChEBI" id="CHEBI:29035"/>
        <label>1</label>
    </ligand>
</feature>
<evidence type="ECO:0000256" key="9">
    <source>
        <dbReference type="NCBIfam" id="TIGR01229"/>
    </source>
</evidence>
<gene>
    <name evidence="14" type="primary">rocF</name>
    <name evidence="14" type="ORF">D0Y96_11525</name>
</gene>
<dbReference type="Pfam" id="PF00491">
    <property type="entry name" value="Arginase"/>
    <property type="match status" value="1"/>
</dbReference>
<comment type="pathway">
    <text evidence="1">Nitrogen metabolism; urea cycle; L-ornithine and urea from L-arginine: step 1/1.</text>
</comment>
<evidence type="ECO:0000256" key="8">
    <source>
        <dbReference type="ARBA" id="ARBA00047391"/>
    </source>
</evidence>
<dbReference type="GO" id="GO:0000050">
    <property type="term" value="P:urea cycle"/>
    <property type="evidence" value="ECO:0007669"/>
    <property type="project" value="UniProtKB-UniPathway"/>
</dbReference>
<keyword evidence="4 13" id="KW-0056">Arginine metabolism</keyword>
<organism evidence="14 15">
    <name type="scientific">Paracidobacterium acidisoli</name>
    <dbReference type="NCBI Taxonomy" id="2303751"/>
    <lineage>
        <taxon>Bacteria</taxon>
        <taxon>Pseudomonadati</taxon>
        <taxon>Acidobacteriota</taxon>
        <taxon>Terriglobia</taxon>
        <taxon>Terriglobales</taxon>
        <taxon>Acidobacteriaceae</taxon>
        <taxon>Paracidobacterium</taxon>
    </lineage>
</organism>
<dbReference type="PROSITE" id="PS51409">
    <property type="entry name" value="ARGINASE_2"/>
    <property type="match status" value="1"/>
</dbReference>
<protein>
    <recommendedName>
        <fullName evidence="3 9">Arginase</fullName>
        <ecNumber evidence="2 9">3.5.3.1</ecNumber>
    </recommendedName>
</protein>
<dbReference type="Gene3D" id="3.40.800.10">
    <property type="entry name" value="Ureohydrolase domain"/>
    <property type="match status" value="1"/>
</dbReference>
<dbReference type="GO" id="GO:0004053">
    <property type="term" value="F:arginase activity"/>
    <property type="evidence" value="ECO:0007669"/>
    <property type="project" value="UniProtKB-UniRule"/>
</dbReference>
<comment type="caution">
    <text evidence="14">The sequence shown here is derived from an EMBL/GenBank/DDBJ whole genome shotgun (WGS) entry which is preliminary data.</text>
</comment>
<dbReference type="EMBL" id="QVQT01000004">
    <property type="protein sequence ID" value="RFU16052.1"/>
    <property type="molecule type" value="Genomic_DNA"/>
</dbReference>
<comment type="cofactor">
    <cofactor evidence="10 13">
        <name>Mn(2+)</name>
        <dbReference type="ChEBI" id="CHEBI:29035"/>
    </cofactor>
    <text evidence="10 13">Binds 2 manganese ions per subunit.</text>
</comment>
<feature type="binding site" evidence="10">
    <location>
        <position position="147"/>
    </location>
    <ligand>
        <name>Mn(2+)</name>
        <dbReference type="ChEBI" id="CHEBI:29035"/>
        <label>1</label>
    </ligand>
</feature>
<dbReference type="InterPro" id="IPR006035">
    <property type="entry name" value="Ureohydrolase"/>
</dbReference>
<dbReference type="GO" id="GO:0006525">
    <property type="term" value="P:arginine metabolic process"/>
    <property type="evidence" value="ECO:0007669"/>
    <property type="project" value="UniProtKB-KW"/>
</dbReference>
<evidence type="ECO:0000256" key="13">
    <source>
        <dbReference type="RuleBase" id="RU361159"/>
    </source>
</evidence>
<sequence>MPKANEGRAAGSGIHGGVQSLPPRKIRLIGVPLDLGASRRGVDMGPSAVRVAGLEKRLEALGHEVTDGGNILVALAETKQAGELTAKYLNEITETCTRAAEMVEEVLEEGMTPVILGGDHSVAAGSVSGVAEFYRRRQQKVGLIWIDAHSDMNTPETSPSGNVHGMPLAALLGLGPEALTHIFGFSPKVKPENAVLVGVRDIDATEKANIKRAGVSEVYTMRDIDERGMRAVMEEALRAAGCGTAGYHVSLDMDWIDPEDAPGVGTPVRGGATYREAHLAMEIIADHGRMVSLEVVEVNPVIDEHNRTADLAVELISSAFGKKIL</sequence>
<dbReference type="PROSITE" id="PS01053">
    <property type="entry name" value="ARGINASE_1"/>
    <property type="match status" value="1"/>
</dbReference>
<dbReference type="AlphaFoldDB" id="A0A372IM67"/>
<dbReference type="RefSeq" id="WP_117300018.1">
    <property type="nucleotide sequence ID" value="NZ_QVQT02000004.1"/>
</dbReference>
<dbReference type="PRINTS" id="PR00116">
    <property type="entry name" value="ARGINASE"/>
</dbReference>
<evidence type="ECO:0000256" key="12">
    <source>
        <dbReference type="RuleBase" id="RU003684"/>
    </source>
</evidence>
<keyword evidence="5 10" id="KW-0479">Metal-binding</keyword>
<dbReference type="FunFam" id="3.40.800.10:FF:000012">
    <property type="entry name" value="Arginase"/>
    <property type="match status" value="1"/>
</dbReference>
<evidence type="ECO:0000256" key="10">
    <source>
        <dbReference type="PIRSR" id="PIRSR036979-1"/>
    </source>
</evidence>
<reference evidence="14 15" key="1">
    <citation type="submission" date="2018-08" db="EMBL/GenBank/DDBJ databases">
        <title>Acidipila sp. 4G-K13, an acidobacterium isolated from forest soil.</title>
        <authorList>
            <person name="Gao Z.-H."/>
            <person name="Qiu L.-H."/>
        </authorList>
    </citation>
    <scope>NUCLEOTIDE SEQUENCE [LARGE SCALE GENOMIC DNA]</scope>
    <source>
        <strain evidence="14 15">4G-K13</strain>
    </source>
</reference>
<evidence type="ECO:0000256" key="3">
    <source>
        <dbReference type="ARBA" id="ARBA00018123"/>
    </source>
</evidence>
<dbReference type="EC" id="3.5.3.1" evidence="2 9"/>
<feature type="binding site" evidence="10">
    <location>
        <position position="254"/>
    </location>
    <ligand>
        <name>Mn(2+)</name>
        <dbReference type="ChEBI" id="CHEBI:29035"/>
        <label>1</label>
    </ligand>
</feature>
<dbReference type="InterPro" id="IPR020855">
    <property type="entry name" value="Ureohydrolase_Mn_BS"/>
</dbReference>
<dbReference type="GO" id="GO:0005737">
    <property type="term" value="C:cytoplasm"/>
    <property type="evidence" value="ECO:0007669"/>
    <property type="project" value="TreeGrafter"/>
</dbReference>
<dbReference type="PANTHER" id="PTHR43782">
    <property type="entry name" value="ARGINASE"/>
    <property type="match status" value="1"/>
</dbReference>
<dbReference type="GO" id="GO:0030145">
    <property type="term" value="F:manganese ion binding"/>
    <property type="evidence" value="ECO:0007669"/>
    <property type="project" value="TreeGrafter"/>
</dbReference>
<proteinExistence type="inferred from homology"/>
<evidence type="ECO:0000256" key="11">
    <source>
        <dbReference type="PROSITE-ProRule" id="PRU00742"/>
    </source>
</evidence>
<evidence type="ECO:0000256" key="4">
    <source>
        <dbReference type="ARBA" id="ARBA00022503"/>
    </source>
</evidence>
<keyword evidence="15" id="KW-1185">Reference proteome</keyword>
<dbReference type="InterPro" id="IPR014033">
    <property type="entry name" value="Arginase"/>
</dbReference>
<evidence type="ECO:0000256" key="7">
    <source>
        <dbReference type="ARBA" id="ARBA00023211"/>
    </source>
</evidence>
<dbReference type="SUPFAM" id="SSF52768">
    <property type="entry name" value="Arginase/deacetylase"/>
    <property type="match status" value="1"/>
</dbReference>
<evidence type="ECO:0000256" key="2">
    <source>
        <dbReference type="ARBA" id="ARBA00012168"/>
    </source>
</evidence>
<evidence type="ECO:0000313" key="15">
    <source>
        <dbReference type="Proteomes" id="UP000264702"/>
    </source>
</evidence>
<evidence type="ECO:0000256" key="5">
    <source>
        <dbReference type="ARBA" id="ARBA00022723"/>
    </source>
</evidence>
<dbReference type="OrthoDB" id="9789727at2"/>
<name>A0A372IM67_9BACT</name>
<keyword evidence="6 12" id="KW-0378">Hydrolase</keyword>